<keyword evidence="4" id="KW-1185">Reference proteome</keyword>
<dbReference type="EMBL" id="CAJOBC010005308">
    <property type="protein sequence ID" value="CAF3859342.1"/>
    <property type="molecule type" value="Genomic_DNA"/>
</dbReference>
<gene>
    <name evidence="2" type="ORF">GPM918_LOCUS18408</name>
    <name evidence="3" type="ORF">SRO942_LOCUS18405</name>
</gene>
<dbReference type="Proteomes" id="UP000681722">
    <property type="component" value="Unassembled WGS sequence"/>
</dbReference>
<reference evidence="2" key="1">
    <citation type="submission" date="2021-02" db="EMBL/GenBank/DDBJ databases">
        <authorList>
            <person name="Nowell W R."/>
        </authorList>
    </citation>
    <scope>NUCLEOTIDE SEQUENCE</scope>
</reference>
<accession>A0A814NMB2</accession>
<evidence type="ECO:0000313" key="3">
    <source>
        <dbReference type="EMBL" id="CAF3859342.1"/>
    </source>
</evidence>
<feature type="region of interest" description="Disordered" evidence="1">
    <location>
        <begin position="1"/>
        <end position="30"/>
    </location>
</feature>
<organism evidence="2 4">
    <name type="scientific">Didymodactylos carnosus</name>
    <dbReference type="NCBI Taxonomy" id="1234261"/>
    <lineage>
        <taxon>Eukaryota</taxon>
        <taxon>Metazoa</taxon>
        <taxon>Spiralia</taxon>
        <taxon>Gnathifera</taxon>
        <taxon>Rotifera</taxon>
        <taxon>Eurotatoria</taxon>
        <taxon>Bdelloidea</taxon>
        <taxon>Philodinida</taxon>
        <taxon>Philodinidae</taxon>
        <taxon>Didymodactylos</taxon>
    </lineage>
</organism>
<evidence type="ECO:0000313" key="4">
    <source>
        <dbReference type="Proteomes" id="UP000663829"/>
    </source>
</evidence>
<sequence length="118" mass="13665">MNNDSKVDYFKSQSVNDAENNKLDKKKKQNYNADSLENLDFQSCDRYNTDDENNIITKEKKQQLLTKLEQQPQTEVPATHITSLKKSKVVTKVNNLSDENARNILGKRPSSKKLYYHA</sequence>
<evidence type="ECO:0000313" key="2">
    <source>
        <dbReference type="EMBL" id="CAF1093981.1"/>
    </source>
</evidence>
<comment type="caution">
    <text evidence="2">The sequence shown here is derived from an EMBL/GenBank/DDBJ whole genome shotgun (WGS) entry which is preliminary data.</text>
</comment>
<evidence type="ECO:0000256" key="1">
    <source>
        <dbReference type="SAM" id="MobiDB-lite"/>
    </source>
</evidence>
<dbReference type="Proteomes" id="UP000663829">
    <property type="component" value="Unassembled WGS sequence"/>
</dbReference>
<dbReference type="AlphaFoldDB" id="A0A814NMB2"/>
<proteinExistence type="predicted"/>
<protein>
    <submittedName>
        <fullName evidence="2">Uncharacterized protein</fullName>
    </submittedName>
</protein>
<name>A0A814NMB2_9BILA</name>
<dbReference type="EMBL" id="CAJNOQ010005308">
    <property type="protein sequence ID" value="CAF1093981.1"/>
    <property type="molecule type" value="Genomic_DNA"/>
</dbReference>